<evidence type="ECO:0000256" key="3">
    <source>
        <dbReference type="ARBA" id="ARBA00022525"/>
    </source>
</evidence>
<dbReference type="Proteomes" id="UP000659062">
    <property type="component" value="Unassembled WGS sequence"/>
</dbReference>
<comment type="subcellular location">
    <subcellularLocation>
        <location evidence="1">Secreted</location>
    </subcellularLocation>
</comment>
<evidence type="ECO:0000256" key="1">
    <source>
        <dbReference type="ARBA" id="ARBA00004613"/>
    </source>
</evidence>
<sequence>GCMKNGKLYPLGRIERTENCETCDCKEDGMRCCFVMINLPHYDAEKCKVILHKKHCNYDVVQKDDPSKECSFFVPL</sequence>
<reference evidence="5" key="1">
    <citation type="submission" date="2019-09" db="EMBL/GenBank/DDBJ databases">
        <title>Bird 10,000 Genomes (B10K) Project - Family phase.</title>
        <authorList>
            <person name="Zhang G."/>
        </authorList>
    </citation>
    <scope>NUCLEOTIDE SEQUENCE</scope>
    <source>
        <strain evidence="5">OUT-0061</strain>
        <tissue evidence="5">Blood</tissue>
    </source>
</reference>
<feature type="non-terminal residue" evidence="5">
    <location>
        <position position="76"/>
    </location>
</feature>
<protein>
    <submittedName>
        <fullName evidence="5">MSMB protein</fullName>
    </submittedName>
</protein>
<dbReference type="PANTHER" id="PTHR10500:SF7">
    <property type="entry name" value="BETA-MICROSEMINOPROTEIN"/>
    <property type="match status" value="1"/>
</dbReference>
<evidence type="ECO:0000256" key="2">
    <source>
        <dbReference type="ARBA" id="ARBA00010352"/>
    </source>
</evidence>
<dbReference type="GO" id="GO:0005576">
    <property type="term" value="C:extracellular region"/>
    <property type="evidence" value="ECO:0007669"/>
    <property type="project" value="UniProtKB-SubCell"/>
</dbReference>
<organism evidence="5 6">
    <name type="scientific">Copsychus sechellarum</name>
    <dbReference type="NCBI Taxonomy" id="797021"/>
    <lineage>
        <taxon>Eukaryota</taxon>
        <taxon>Metazoa</taxon>
        <taxon>Chordata</taxon>
        <taxon>Craniata</taxon>
        <taxon>Vertebrata</taxon>
        <taxon>Euteleostomi</taxon>
        <taxon>Archelosauria</taxon>
        <taxon>Archosauria</taxon>
        <taxon>Dinosauria</taxon>
        <taxon>Saurischia</taxon>
        <taxon>Theropoda</taxon>
        <taxon>Coelurosauria</taxon>
        <taxon>Aves</taxon>
        <taxon>Neognathae</taxon>
        <taxon>Neoaves</taxon>
        <taxon>Telluraves</taxon>
        <taxon>Australaves</taxon>
        <taxon>Passeriformes</taxon>
        <taxon>Muscicapidae</taxon>
        <taxon>Copsychus</taxon>
    </lineage>
</organism>
<dbReference type="InterPro" id="IPR008735">
    <property type="entry name" value="PSP94"/>
</dbReference>
<keyword evidence="4" id="KW-1015">Disulfide bond</keyword>
<proteinExistence type="inferred from homology"/>
<evidence type="ECO:0000313" key="5">
    <source>
        <dbReference type="EMBL" id="NXD36409.1"/>
    </source>
</evidence>
<dbReference type="PANTHER" id="PTHR10500">
    <property type="entry name" value="BETA-MICROSEMINOPROTEIN"/>
    <property type="match status" value="1"/>
</dbReference>
<keyword evidence="6" id="KW-1185">Reference proteome</keyword>
<comment type="caution">
    <text evidence="5">The sequence shown here is derived from an EMBL/GenBank/DDBJ whole genome shotgun (WGS) entry which is preliminary data.</text>
</comment>
<evidence type="ECO:0000256" key="4">
    <source>
        <dbReference type="ARBA" id="ARBA00023157"/>
    </source>
</evidence>
<accession>A0A851V8Z4</accession>
<gene>
    <name evidence="5" type="primary">Msmb_2</name>
    <name evidence="5" type="ORF">COPSEC_R05527</name>
</gene>
<dbReference type="AlphaFoldDB" id="A0A851V8Z4"/>
<evidence type="ECO:0000313" key="6">
    <source>
        <dbReference type="Proteomes" id="UP000659062"/>
    </source>
</evidence>
<dbReference type="Gene3D" id="2.10.70.10">
    <property type="entry name" value="Complement Module, domain 1"/>
    <property type="match status" value="1"/>
</dbReference>
<dbReference type="OrthoDB" id="9969981at2759"/>
<dbReference type="EMBL" id="WBNE01000042">
    <property type="protein sequence ID" value="NXD36409.1"/>
    <property type="molecule type" value="Genomic_DNA"/>
</dbReference>
<feature type="non-terminal residue" evidence="5">
    <location>
        <position position="1"/>
    </location>
</feature>
<comment type="similarity">
    <text evidence="2">Belongs to the beta-microseminoprotein family.</text>
</comment>
<dbReference type="Gene3D" id="2.20.25.590">
    <property type="match status" value="1"/>
</dbReference>
<name>A0A851V8Z4_9PASS</name>
<keyword evidence="3" id="KW-0964">Secreted</keyword>
<dbReference type="Pfam" id="PF05825">
    <property type="entry name" value="PSP94"/>
    <property type="match status" value="1"/>
</dbReference>